<dbReference type="InterPro" id="IPR024567">
    <property type="entry name" value="RNase_HII/HIII_dom"/>
</dbReference>
<dbReference type="GO" id="GO:0003723">
    <property type="term" value="F:RNA binding"/>
    <property type="evidence" value="ECO:0007669"/>
    <property type="project" value="UniProtKB-UniRule"/>
</dbReference>
<dbReference type="SUPFAM" id="SSF53098">
    <property type="entry name" value="Ribonuclease H-like"/>
    <property type="match status" value="1"/>
</dbReference>
<protein>
    <recommendedName>
        <fullName evidence="7 14">Ribonuclease HII</fullName>
        <shortName evidence="14">RNase HII</shortName>
        <ecNumber evidence="6 14">3.1.26.4</ecNumber>
    </recommendedName>
</protein>
<evidence type="ECO:0000256" key="3">
    <source>
        <dbReference type="ARBA" id="ARBA00004065"/>
    </source>
</evidence>
<evidence type="ECO:0000256" key="6">
    <source>
        <dbReference type="ARBA" id="ARBA00012180"/>
    </source>
</evidence>
<comment type="similarity">
    <text evidence="5 14 16">Belongs to the RNase HII family.</text>
</comment>
<dbReference type="EMBL" id="CP002049">
    <property type="protein sequence ID" value="ADI15713.1"/>
    <property type="molecule type" value="Genomic_DNA"/>
</dbReference>
<comment type="cofactor">
    <cofactor evidence="2">
        <name>Mg(2+)</name>
        <dbReference type="ChEBI" id="CHEBI:18420"/>
    </cofactor>
</comment>
<reference evidence="18 19" key="2">
    <citation type="journal article" date="2011" name="Stand. Genomic Sci.">
        <title>Complete genome sequence of Truepera radiovictrix type strain (RQ-24).</title>
        <authorList>
            <person name="Ivanova N."/>
            <person name="Rohde C."/>
            <person name="Munk C."/>
            <person name="Nolan M."/>
            <person name="Lucas S."/>
            <person name="Del Rio T.G."/>
            <person name="Tice H."/>
            <person name="Deshpande S."/>
            <person name="Cheng J.F."/>
            <person name="Tapia R."/>
            <person name="Han C."/>
            <person name="Goodwin L."/>
            <person name="Pitluck S."/>
            <person name="Liolios K."/>
            <person name="Mavromatis K."/>
            <person name="Mikhailova N."/>
            <person name="Pati A."/>
            <person name="Chen A."/>
            <person name="Palaniappan K."/>
            <person name="Land M."/>
            <person name="Hauser L."/>
            <person name="Chang Y.J."/>
            <person name="Jeffries C.D."/>
            <person name="Brambilla E."/>
            <person name="Rohde M."/>
            <person name="Goker M."/>
            <person name="Tindall B.J."/>
            <person name="Woyke T."/>
            <person name="Bristow J."/>
            <person name="Eisen J.A."/>
            <person name="Markowitz V."/>
            <person name="Hugenholtz P."/>
            <person name="Kyrpides N.C."/>
            <person name="Klenk H.P."/>
            <person name="Lapidus A."/>
        </authorList>
    </citation>
    <scope>NUCLEOTIDE SEQUENCE [LARGE SCALE GENOMIC DNA]</scope>
    <source>
        <strain evidence="19">DSM 17093 / CIP 108686 / LMG 22925 / RQ-24</strain>
    </source>
</reference>
<dbReference type="GO" id="GO:0006298">
    <property type="term" value="P:mismatch repair"/>
    <property type="evidence" value="ECO:0007669"/>
    <property type="project" value="TreeGrafter"/>
</dbReference>
<name>D7CUC8_TRURR</name>
<keyword evidence="10 14" id="KW-0479">Metal-binding</keyword>
<dbReference type="AlphaFoldDB" id="D7CUC8"/>
<dbReference type="HAMAP" id="MF_00052_B">
    <property type="entry name" value="RNase_HII_B"/>
    <property type="match status" value="1"/>
</dbReference>
<evidence type="ECO:0000256" key="11">
    <source>
        <dbReference type="ARBA" id="ARBA00022759"/>
    </source>
</evidence>
<dbReference type="eggNOG" id="COG0164">
    <property type="taxonomic scope" value="Bacteria"/>
</dbReference>
<dbReference type="InterPro" id="IPR022898">
    <property type="entry name" value="RNase_HII"/>
</dbReference>
<feature type="binding site" evidence="14 15">
    <location>
        <position position="114"/>
    </location>
    <ligand>
        <name>a divalent metal cation</name>
        <dbReference type="ChEBI" id="CHEBI:60240"/>
    </ligand>
</feature>
<dbReference type="InterPro" id="IPR012337">
    <property type="entry name" value="RNaseH-like_sf"/>
</dbReference>
<feature type="domain" description="RNase H type-2" evidence="17">
    <location>
        <begin position="21"/>
        <end position="209"/>
    </location>
</feature>
<dbReference type="GO" id="GO:0043137">
    <property type="term" value="P:DNA replication, removal of RNA primer"/>
    <property type="evidence" value="ECO:0007669"/>
    <property type="project" value="TreeGrafter"/>
</dbReference>
<keyword evidence="12 14" id="KW-0378">Hydrolase</keyword>
<evidence type="ECO:0000256" key="12">
    <source>
        <dbReference type="ARBA" id="ARBA00022801"/>
    </source>
</evidence>
<reference evidence="19" key="1">
    <citation type="submission" date="2010-05" db="EMBL/GenBank/DDBJ databases">
        <title>The complete genome of Truepera radiovictris DSM 17093.</title>
        <authorList>
            <consortium name="US DOE Joint Genome Institute (JGI-PGF)"/>
            <person name="Lucas S."/>
            <person name="Copeland A."/>
            <person name="Lapidus A."/>
            <person name="Glavina del Rio T."/>
            <person name="Dalin E."/>
            <person name="Tice H."/>
            <person name="Bruce D."/>
            <person name="Goodwin L."/>
            <person name="Pitluck S."/>
            <person name="Kyrpides N."/>
            <person name="Mavromatis K."/>
            <person name="Ovchinnikova G."/>
            <person name="Munk A.C."/>
            <person name="Detter J.C."/>
            <person name="Han C."/>
            <person name="Tapia R."/>
            <person name="Land M."/>
            <person name="Hauser L."/>
            <person name="Markowitz V."/>
            <person name="Cheng J.-F."/>
            <person name="Hugenholtz P."/>
            <person name="Woyke T."/>
            <person name="Wu D."/>
            <person name="Tindall B."/>
            <person name="Pomrenke H.G."/>
            <person name="Brambilla E."/>
            <person name="Klenk H.-P."/>
            <person name="Eisen J.A."/>
        </authorList>
    </citation>
    <scope>NUCLEOTIDE SEQUENCE [LARGE SCALE GENOMIC DNA]</scope>
    <source>
        <strain evidence="19">DSM 17093 / CIP 108686 / LMG 22925 / RQ-24</strain>
    </source>
</reference>
<dbReference type="PANTHER" id="PTHR10954:SF18">
    <property type="entry name" value="RIBONUCLEASE HII"/>
    <property type="match status" value="1"/>
</dbReference>
<dbReference type="NCBIfam" id="NF000595">
    <property type="entry name" value="PRK00015.1-3"/>
    <property type="match status" value="1"/>
</dbReference>
<comment type="cofactor">
    <cofactor evidence="14 15">
        <name>Mn(2+)</name>
        <dbReference type="ChEBI" id="CHEBI:29035"/>
    </cofactor>
    <cofactor evidence="14 15">
        <name>Mg(2+)</name>
        <dbReference type="ChEBI" id="CHEBI:18420"/>
    </cofactor>
    <text evidence="14 15">Manganese or magnesium. Binds 1 divalent metal ion per monomer in the absence of substrate. May bind a second metal ion after substrate binding.</text>
</comment>
<feature type="binding site" evidence="14 15">
    <location>
        <position position="28"/>
    </location>
    <ligand>
        <name>a divalent metal cation</name>
        <dbReference type="ChEBI" id="CHEBI:60240"/>
    </ligand>
</feature>
<dbReference type="PANTHER" id="PTHR10954">
    <property type="entry name" value="RIBONUCLEASE H2 SUBUNIT A"/>
    <property type="match status" value="1"/>
</dbReference>
<feature type="binding site" evidence="14 15">
    <location>
        <position position="27"/>
    </location>
    <ligand>
        <name>a divalent metal cation</name>
        <dbReference type="ChEBI" id="CHEBI:60240"/>
    </ligand>
</feature>
<dbReference type="CDD" id="cd07182">
    <property type="entry name" value="RNase_HII_bacteria_HII_like"/>
    <property type="match status" value="1"/>
</dbReference>
<evidence type="ECO:0000313" key="18">
    <source>
        <dbReference type="EMBL" id="ADI15713.1"/>
    </source>
</evidence>
<keyword evidence="8 14" id="KW-0963">Cytoplasm</keyword>
<comment type="catalytic activity">
    <reaction evidence="1 14 15 16">
        <text>Endonucleolytic cleavage to 5'-phosphomonoester.</text>
        <dbReference type="EC" id="3.1.26.4"/>
    </reaction>
</comment>
<evidence type="ECO:0000256" key="1">
    <source>
        <dbReference type="ARBA" id="ARBA00000077"/>
    </source>
</evidence>
<evidence type="ECO:0000256" key="16">
    <source>
        <dbReference type="RuleBase" id="RU003515"/>
    </source>
</evidence>
<dbReference type="NCBIfam" id="NF010538">
    <property type="entry name" value="PRK13926.1"/>
    <property type="match status" value="1"/>
</dbReference>
<evidence type="ECO:0000259" key="17">
    <source>
        <dbReference type="PROSITE" id="PS51975"/>
    </source>
</evidence>
<gene>
    <name evidence="14" type="primary">rnhB</name>
    <name evidence="18" type="ordered locus">Trad_2607</name>
</gene>
<comment type="subcellular location">
    <subcellularLocation>
        <location evidence="4 14">Cytoplasm</location>
    </subcellularLocation>
</comment>
<dbReference type="GO" id="GO:0032299">
    <property type="term" value="C:ribonuclease H2 complex"/>
    <property type="evidence" value="ECO:0007669"/>
    <property type="project" value="TreeGrafter"/>
</dbReference>
<evidence type="ECO:0000256" key="15">
    <source>
        <dbReference type="PROSITE-ProRule" id="PRU01319"/>
    </source>
</evidence>
<evidence type="ECO:0000256" key="2">
    <source>
        <dbReference type="ARBA" id="ARBA00001946"/>
    </source>
</evidence>
<evidence type="ECO:0000256" key="8">
    <source>
        <dbReference type="ARBA" id="ARBA00022490"/>
    </source>
</evidence>
<dbReference type="RefSeq" id="WP_013179074.1">
    <property type="nucleotide sequence ID" value="NC_014221.1"/>
</dbReference>
<evidence type="ECO:0000256" key="7">
    <source>
        <dbReference type="ARBA" id="ARBA00019179"/>
    </source>
</evidence>
<sequence length="211" mass="22448">MTIPTPPDWRLEHTLWQRGYGVLAGVDEAGRGALAGPVVAAAVVLPRGDHPFRDSKTLSPAARETLAEEVRRRALAWAVGCASASEVDRLNVLQATHLAAQRALCALAGRVAVDGLVTDFLKLPFPGPVLAVPKADATSVQVAAASLLAKTVRDALMRRLGERYPAYGFARHKGYGSSTHLRALAAHGPCPEHRRSFGPVQRCLTPAAKRG</sequence>
<keyword evidence="9 14" id="KW-0540">Nuclease</keyword>
<evidence type="ECO:0000256" key="10">
    <source>
        <dbReference type="ARBA" id="ARBA00022723"/>
    </source>
</evidence>
<dbReference type="Pfam" id="PF01351">
    <property type="entry name" value="RNase_HII"/>
    <property type="match status" value="1"/>
</dbReference>
<keyword evidence="13 14" id="KW-0464">Manganese</keyword>
<evidence type="ECO:0000256" key="14">
    <source>
        <dbReference type="HAMAP-Rule" id="MF_00052"/>
    </source>
</evidence>
<dbReference type="HOGENOM" id="CLU_036532_3_0_0"/>
<dbReference type="Gene3D" id="3.30.420.10">
    <property type="entry name" value="Ribonuclease H-like superfamily/Ribonuclease H"/>
    <property type="match status" value="1"/>
</dbReference>
<comment type="function">
    <text evidence="3 14 16">Endonuclease that specifically degrades the RNA of RNA-DNA hybrids.</text>
</comment>
<evidence type="ECO:0000256" key="4">
    <source>
        <dbReference type="ARBA" id="ARBA00004496"/>
    </source>
</evidence>
<dbReference type="GO" id="GO:0005737">
    <property type="term" value="C:cytoplasm"/>
    <property type="evidence" value="ECO:0007669"/>
    <property type="project" value="UniProtKB-SubCell"/>
</dbReference>
<keyword evidence="11 14" id="KW-0255">Endonuclease</keyword>
<dbReference type="GO" id="GO:0004523">
    <property type="term" value="F:RNA-DNA hybrid ribonuclease activity"/>
    <property type="evidence" value="ECO:0007669"/>
    <property type="project" value="UniProtKB-UniRule"/>
</dbReference>
<evidence type="ECO:0000256" key="9">
    <source>
        <dbReference type="ARBA" id="ARBA00022722"/>
    </source>
</evidence>
<dbReference type="Proteomes" id="UP000000379">
    <property type="component" value="Chromosome"/>
</dbReference>
<dbReference type="GO" id="GO:0030145">
    <property type="term" value="F:manganese ion binding"/>
    <property type="evidence" value="ECO:0007669"/>
    <property type="project" value="UniProtKB-UniRule"/>
</dbReference>
<keyword evidence="19" id="KW-1185">Reference proteome</keyword>
<dbReference type="EC" id="3.1.26.4" evidence="6 14"/>
<evidence type="ECO:0000256" key="5">
    <source>
        <dbReference type="ARBA" id="ARBA00007383"/>
    </source>
</evidence>
<evidence type="ECO:0000313" key="19">
    <source>
        <dbReference type="Proteomes" id="UP000000379"/>
    </source>
</evidence>
<dbReference type="STRING" id="649638.Trad_2607"/>
<dbReference type="InterPro" id="IPR001352">
    <property type="entry name" value="RNase_HII/HIII"/>
</dbReference>
<dbReference type="InterPro" id="IPR036397">
    <property type="entry name" value="RNaseH_sf"/>
</dbReference>
<dbReference type="KEGG" id="tra:Trad_2607"/>
<dbReference type="PROSITE" id="PS51975">
    <property type="entry name" value="RNASE_H_2"/>
    <property type="match status" value="1"/>
</dbReference>
<proteinExistence type="inferred from homology"/>
<evidence type="ECO:0000256" key="13">
    <source>
        <dbReference type="ARBA" id="ARBA00023211"/>
    </source>
</evidence>
<accession>D7CUC8</accession>
<organism evidence="18 19">
    <name type="scientific">Truepera radiovictrix (strain DSM 17093 / CIP 108686 / LMG 22925 / RQ-24)</name>
    <dbReference type="NCBI Taxonomy" id="649638"/>
    <lineage>
        <taxon>Bacteria</taxon>
        <taxon>Thermotogati</taxon>
        <taxon>Deinococcota</taxon>
        <taxon>Deinococci</taxon>
        <taxon>Trueperales</taxon>
        <taxon>Trueperaceae</taxon>
        <taxon>Truepera</taxon>
    </lineage>
</organism>